<keyword evidence="1 2" id="KW-0732">Signal</keyword>
<proteinExistence type="predicted"/>
<evidence type="ECO:0000259" key="3">
    <source>
        <dbReference type="Pfam" id="PF13505"/>
    </source>
</evidence>
<reference evidence="4" key="2">
    <citation type="submission" date="2020-09" db="EMBL/GenBank/DDBJ databases">
        <authorList>
            <person name="Sun Q."/>
            <person name="Kim S."/>
        </authorList>
    </citation>
    <scope>NUCLEOTIDE SEQUENCE</scope>
    <source>
        <strain evidence="4">KCTC 12711</strain>
    </source>
</reference>
<feature type="domain" description="Outer membrane protein beta-barrel" evidence="3">
    <location>
        <begin position="13"/>
        <end position="263"/>
    </location>
</feature>
<dbReference type="InterPro" id="IPR011250">
    <property type="entry name" value="OMP/PagP_B-barrel"/>
</dbReference>
<gene>
    <name evidence="4" type="ORF">GCM10008090_29070</name>
</gene>
<keyword evidence="5" id="KW-1185">Reference proteome</keyword>
<dbReference type="RefSeq" id="WP_189402433.1">
    <property type="nucleotide sequence ID" value="NZ_BMXA01000006.1"/>
</dbReference>
<dbReference type="InterPro" id="IPR027385">
    <property type="entry name" value="Beta-barrel_OMP"/>
</dbReference>
<sequence>MSNKPIFRSKFGILAAGAIAMTAASTANAEQYVAISYGYADLDNSSNSGSFPNGFTTGAGTTIPAGTALPDGTSVGWNTEFDSGDNFGLAYGFSLSDHLRVEIQYARQDNDVDRHTGVVVADSLNIDSEDAGVLITGSDNLGASVAAIVADGRGSIETDYLMLSAYYDFAGDADFTPFIGIGLGYADADVSFNPSGVGIVDDSDSGLAYQASVGASWAINDAIDIVGELKYRGSDDIAVSTTLFPADLEIENKSTNVEIGLRFKF</sequence>
<dbReference type="Pfam" id="PF13505">
    <property type="entry name" value="OMP_b-brl"/>
    <property type="match status" value="1"/>
</dbReference>
<dbReference type="SUPFAM" id="SSF56925">
    <property type="entry name" value="OMPA-like"/>
    <property type="match status" value="1"/>
</dbReference>
<comment type="caution">
    <text evidence="4">The sequence shown here is derived from an EMBL/GenBank/DDBJ whole genome shotgun (WGS) entry which is preliminary data.</text>
</comment>
<reference evidence="4" key="1">
    <citation type="journal article" date="2014" name="Int. J. Syst. Evol. Microbiol.">
        <title>Complete genome sequence of Corynebacterium casei LMG S-19264T (=DSM 44701T), isolated from a smear-ripened cheese.</title>
        <authorList>
            <consortium name="US DOE Joint Genome Institute (JGI-PGF)"/>
            <person name="Walter F."/>
            <person name="Albersmeier A."/>
            <person name="Kalinowski J."/>
            <person name="Ruckert C."/>
        </authorList>
    </citation>
    <scope>NUCLEOTIDE SEQUENCE</scope>
    <source>
        <strain evidence="4">KCTC 12711</strain>
    </source>
</reference>
<accession>A0A918VPL9</accession>
<evidence type="ECO:0000313" key="4">
    <source>
        <dbReference type="EMBL" id="GHA17549.1"/>
    </source>
</evidence>
<feature type="signal peptide" evidence="2">
    <location>
        <begin position="1"/>
        <end position="29"/>
    </location>
</feature>
<feature type="chain" id="PRO_5037632159" description="Outer membrane protein beta-barrel domain-containing protein" evidence="2">
    <location>
        <begin position="30"/>
        <end position="265"/>
    </location>
</feature>
<dbReference type="Proteomes" id="UP000614811">
    <property type="component" value="Unassembled WGS sequence"/>
</dbReference>
<dbReference type="EMBL" id="BMXA01000006">
    <property type="protein sequence ID" value="GHA17549.1"/>
    <property type="molecule type" value="Genomic_DNA"/>
</dbReference>
<organism evidence="4 5">
    <name type="scientific">Arenicella chitinivorans</name>
    <dbReference type="NCBI Taxonomy" id="1329800"/>
    <lineage>
        <taxon>Bacteria</taxon>
        <taxon>Pseudomonadati</taxon>
        <taxon>Pseudomonadota</taxon>
        <taxon>Gammaproteobacteria</taxon>
        <taxon>Arenicellales</taxon>
        <taxon>Arenicellaceae</taxon>
        <taxon>Arenicella</taxon>
    </lineage>
</organism>
<protein>
    <recommendedName>
        <fullName evidence="3">Outer membrane protein beta-barrel domain-containing protein</fullName>
    </recommendedName>
</protein>
<dbReference type="AlphaFoldDB" id="A0A918VPL9"/>
<name>A0A918VPL9_9GAMM</name>
<dbReference type="Gene3D" id="2.40.160.20">
    <property type="match status" value="1"/>
</dbReference>
<evidence type="ECO:0000313" key="5">
    <source>
        <dbReference type="Proteomes" id="UP000614811"/>
    </source>
</evidence>
<evidence type="ECO:0000256" key="2">
    <source>
        <dbReference type="SAM" id="SignalP"/>
    </source>
</evidence>
<evidence type="ECO:0000256" key="1">
    <source>
        <dbReference type="ARBA" id="ARBA00022729"/>
    </source>
</evidence>